<organism evidence="2">
    <name type="scientific">Vertebrata thuyoides</name>
    <dbReference type="NCBI Taxonomy" id="2006970"/>
    <lineage>
        <taxon>Eukaryota</taxon>
        <taxon>Rhodophyta</taxon>
        <taxon>Florideophyceae</taxon>
        <taxon>Rhodymeniophycidae</taxon>
        <taxon>Ceramiales</taxon>
        <taxon>Rhodomelaceae</taxon>
        <taxon>Polysiphonioideae</taxon>
        <taxon>Vertebrata</taxon>
    </lineage>
</organism>
<protein>
    <submittedName>
        <fullName evidence="2">Uncharacterized protein</fullName>
    </submittedName>
</protein>
<dbReference type="EMBL" id="MF101426">
    <property type="protein sequence ID" value="ARW63191.1"/>
    <property type="molecule type" value="Genomic_DNA"/>
</dbReference>
<sequence>MTLIKYYGGFICIQIRKICYIHFVVTCKFVTIFIIFINID</sequence>
<keyword evidence="1" id="KW-0472">Membrane</keyword>
<geneLocation type="chloroplast" evidence="2"/>
<reference evidence="2" key="1">
    <citation type="journal article" date="2017" name="J. Phycol.">
        <title>Analysis of chloroplast genomes and a supermatrix inform reclassification of the Rhodomelaceae (Rhodophyta).</title>
        <authorList>
            <person name="Diaz-Tapia P."/>
            <person name="Maggs C.A."/>
            <person name="West J.A."/>
            <person name="Verbruggen H."/>
        </authorList>
    </citation>
    <scope>NUCLEOTIDE SEQUENCE</scope>
    <source>
        <strain evidence="2">PD546</strain>
    </source>
</reference>
<feature type="transmembrane region" description="Helical" evidence="1">
    <location>
        <begin position="20"/>
        <end position="39"/>
    </location>
</feature>
<dbReference type="AlphaFoldDB" id="A0A1Z1MBK8"/>
<gene>
    <name evidence="2" type="primary">orf40b</name>
</gene>
<keyword evidence="2" id="KW-0150">Chloroplast</keyword>
<evidence type="ECO:0000313" key="2">
    <source>
        <dbReference type="EMBL" id="ARW63191.1"/>
    </source>
</evidence>
<evidence type="ECO:0000256" key="1">
    <source>
        <dbReference type="SAM" id="Phobius"/>
    </source>
</evidence>
<name>A0A1Z1MBK8_9FLOR</name>
<keyword evidence="2" id="KW-0934">Plastid</keyword>
<proteinExistence type="predicted"/>
<keyword evidence="1" id="KW-0812">Transmembrane</keyword>
<dbReference type="GeneID" id="33356516"/>
<accession>A0A1Z1MBK8</accession>
<keyword evidence="1" id="KW-1133">Transmembrane helix</keyword>
<dbReference type="RefSeq" id="YP_009394629.1">
    <property type="nucleotide sequence ID" value="NC_035273.1"/>
</dbReference>